<dbReference type="EMBL" id="CP098611">
    <property type="protein sequence ID" value="USR89839.1"/>
    <property type="molecule type" value="Genomic_DNA"/>
</dbReference>
<protein>
    <submittedName>
        <fullName evidence="7">Sterol desaturase family protein</fullName>
    </submittedName>
</protein>
<dbReference type="Pfam" id="PF04116">
    <property type="entry name" value="FA_hydroxylase"/>
    <property type="match status" value="1"/>
</dbReference>
<keyword evidence="3 5" id="KW-1133">Transmembrane helix</keyword>
<feature type="transmembrane region" description="Helical" evidence="5">
    <location>
        <begin position="141"/>
        <end position="165"/>
    </location>
</feature>
<sequence>MENEPLIRLGCFFGILALMGLWEAIAPRRQLQQSKWQRWFSNLGIVVLNTLLLRAIFPLAAVGVAAIAQDQGWGLFNILSRPAWQGILLSILALDFVIYLQHVMFHALPTLWRLHKVHHADLDFDVTTGLRFHPLEILLSLAIKLVAIVLLGAPVVAVILFEIILNGTAMFNHGNVRLPKGLDRLLRFLVVTPDMHRVHHSVIPSETNSNFGFNLPWWDYLLGTYQAQPAASHDGMTIGLGEYQGKPEVGQLPWMLLLPFEKGIGEESIRR</sequence>
<reference evidence="7" key="1">
    <citation type="submission" date="2022-06" db="EMBL/GenBank/DDBJ databases">
        <title>Genome sequence of Phormidium yuhuli AB48 isolated from an industrial photobioreactor environment.</title>
        <authorList>
            <person name="Qiu Y."/>
            <person name="Noonan A.J.C."/>
            <person name="Dofher K."/>
            <person name="Koch M."/>
            <person name="Kieft B."/>
            <person name="Lin X."/>
            <person name="Ziels R.M."/>
            <person name="Hallam S.J."/>
        </authorList>
    </citation>
    <scope>NUCLEOTIDE SEQUENCE</scope>
    <source>
        <strain evidence="7">AB48</strain>
    </source>
</reference>
<gene>
    <name evidence="7" type="ORF">NEA10_13330</name>
</gene>
<comment type="subcellular location">
    <subcellularLocation>
        <location evidence="1">Membrane</location>
    </subcellularLocation>
</comment>
<dbReference type="Proteomes" id="UP001056708">
    <property type="component" value="Chromosome"/>
</dbReference>
<feature type="transmembrane region" description="Helical" evidence="5">
    <location>
        <begin position="6"/>
        <end position="25"/>
    </location>
</feature>
<dbReference type="PANTHER" id="PTHR11863">
    <property type="entry name" value="STEROL DESATURASE"/>
    <property type="match status" value="1"/>
</dbReference>
<dbReference type="InterPro" id="IPR006694">
    <property type="entry name" value="Fatty_acid_hydroxylase"/>
</dbReference>
<feature type="transmembrane region" description="Helical" evidence="5">
    <location>
        <begin position="46"/>
        <end position="67"/>
    </location>
</feature>
<feature type="domain" description="Fatty acid hydroxylase" evidence="6">
    <location>
        <begin position="88"/>
        <end position="224"/>
    </location>
</feature>
<organism evidence="7 8">
    <name type="scientific">Phormidium yuhuli AB48</name>
    <dbReference type="NCBI Taxonomy" id="2940671"/>
    <lineage>
        <taxon>Bacteria</taxon>
        <taxon>Bacillati</taxon>
        <taxon>Cyanobacteriota</taxon>
        <taxon>Cyanophyceae</taxon>
        <taxon>Oscillatoriophycideae</taxon>
        <taxon>Oscillatoriales</taxon>
        <taxon>Oscillatoriaceae</taxon>
        <taxon>Phormidium</taxon>
        <taxon>Phormidium yuhuli</taxon>
    </lineage>
</organism>
<feature type="transmembrane region" description="Helical" evidence="5">
    <location>
        <begin position="87"/>
        <end position="108"/>
    </location>
</feature>
<accession>A0ABY5AKV5</accession>
<evidence type="ECO:0000256" key="3">
    <source>
        <dbReference type="ARBA" id="ARBA00022989"/>
    </source>
</evidence>
<keyword evidence="8" id="KW-1185">Reference proteome</keyword>
<evidence type="ECO:0000256" key="4">
    <source>
        <dbReference type="ARBA" id="ARBA00023136"/>
    </source>
</evidence>
<keyword evidence="2 5" id="KW-0812">Transmembrane</keyword>
<evidence type="ECO:0000259" key="6">
    <source>
        <dbReference type="Pfam" id="PF04116"/>
    </source>
</evidence>
<evidence type="ECO:0000313" key="7">
    <source>
        <dbReference type="EMBL" id="USR89839.1"/>
    </source>
</evidence>
<evidence type="ECO:0000256" key="5">
    <source>
        <dbReference type="SAM" id="Phobius"/>
    </source>
</evidence>
<proteinExistence type="predicted"/>
<evidence type="ECO:0000313" key="8">
    <source>
        <dbReference type="Proteomes" id="UP001056708"/>
    </source>
</evidence>
<dbReference type="RefSeq" id="WP_252661091.1">
    <property type="nucleotide sequence ID" value="NZ_CP098611.1"/>
</dbReference>
<name>A0ABY5AKV5_9CYAN</name>
<dbReference type="InterPro" id="IPR050307">
    <property type="entry name" value="Sterol_Desaturase_Related"/>
</dbReference>
<evidence type="ECO:0000256" key="2">
    <source>
        <dbReference type="ARBA" id="ARBA00022692"/>
    </source>
</evidence>
<keyword evidence="4 5" id="KW-0472">Membrane</keyword>
<evidence type="ECO:0000256" key="1">
    <source>
        <dbReference type="ARBA" id="ARBA00004370"/>
    </source>
</evidence>